<proteinExistence type="inferred from homology"/>
<name>A0A067T7K9_GALM3</name>
<dbReference type="InterPro" id="IPR000757">
    <property type="entry name" value="Beta-glucanase-like"/>
</dbReference>
<gene>
    <name evidence="11" type="ORF">GALMADRAFT_68215</name>
</gene>
<dbReference type="GO" id="GO:0015926">
    <property type="term" value="F:glucosidase activity"/>
    <property type="evidence" value="ECO:0007669"/>
    <property type="project" value="TreeGrafter"/>
</dbReference>
<evidence type="ECO:0000256" key="4">
    <source>
        <dbReference type="ARBA" id="ARBA00022968"/>
    </source>
</evidence>
<accession>A0A067T7K9</accession>
<feature type="domain" description="GH16" evidence="10">
    <location>
        <begin position="69"/>
        <end position="437"/>
    </location>
</feature>
<dbReference type="AlphaFoldDB" id="A0A067T7K9"/>
<evidence type="ECO:0000256" key="3">
    <source>
        <dbReference type="ARBA" id="ARBA00022692"/>
    </source>
</evidence>
<evidence type="ECO:0000256" key="8">
    <source>
        <dbReference type="ARBA" id="ARBA00023316"/>
    </source>
</evidence>
<comment type="similarity">
    <text evidence="2">Belongs to the SKN1/KRE6 family.</text>
</comment>
<evidence type="ECO:0000256" key="9">
    <source>
        <dbReference type="SAM" id="Phobius"/>
    </source>
</evidence>
<keyword evidence="7" id="KW-0325">Glycoprotein</keyword>
<keyword evidence="5 9" id="KW-1133">Transmembrane helix</keyword>
<dbReference type="Gene3D" id="2.60.120.200">
    <property type="match status" value="2"/>
</dbReference>
<evidence type="ECO:0000313" key="12">
    <source>
        <dbReference type="Proteomes" id="UP000027222"/>
    </source>
</evidence>
<reference evidence="12" key="1">
    <citation type="journal article" date="2014" name="Proc. Natl. Acad. Sci. U.S.A.">
        <title>Extensive sampling of basidiomycete genomes demonstrates inadequacy of the white-rot/brown-rot paradigm for wood decay fungi.</title>
        <authorList>
            <person name="Riley R."/>
            <person name="Salamov A.A."/>
            <person name="Brown D.W."/>
            <person name="Nagy L.G."/>
            <person name="Floudas D."/>
            <person name="Held B.W."/>
            <person name="Levasseur A."/>
            <person name="Lombard V."/>
            <person name="Morin E."/>
            <person name="Otillar R."/>
            <person name="Lindquist E.A."/>
            <person name="Sun H."/>
            <person name="LaButti K.M."/>
            <person name="Schmutz J."/>
            <person name="Jabbour D."/>
            <person name="Luo H."/>
            <person name="Baker S.E."/>
            <person name="Pisabarro A.G."/>
            <person name="Walton J.D."/>
            <person name="Blanchette R.A."/>
            <person name="Henrissat B."/>
            <person name="Martin F."/>
            <person name="Cullen D."/>
            <person name="Hibbett D.S."/>
            <person name="Grigoriev I.V."/>
        </authorList>
    </citation>
    <scope>NUCLEOTIDE SEQUENCE [LARGE SCALE GENOMIC DNA]</scope>
    <source>
        <strain evidence="12">CBS 339.88</strain>
    </source>
</reference>
<dbReference type="PANTHER" id="PTHR31361:SF1">
    <property type="entry name" value="BETA-GLUCAN SYNTHESIS-ASSOCIATED PROTEIN KRE6-RELATED"/>
    <property type="match status" value="1"/>
</dbReference>
<evidence type="ECO:0000256" key="1">
    <source>
        <dbReference type="ARBA" id="ARBA00004606"/>
    </source>
</evidence>
<keyword evidence="4" id="KW-0735">Signal-anchor</keyword>
<keyword evidence="8" id="KW-0961">Cell wall biogenesis/degradation</keyword>
<dbReference type="GO" id="GO:0006078">
    <property type="term" value="P:(1-&gt;6)-beta-D-glucan biosynthetic process"/>
    <property type="evidence" value="ECO:0007669"/>
    <property type="project" value="TreeGrafter"/>
</dbReference>
<dbReference type="SUPFAM" id="SSF49899">
    <property type="entry name" value="Concanavalin A-like lectins/glucanases"/>
    <property type="match status" value="1"/>
</dbReference>
<dbReference type="Pfam" id="PF03935">
    <property type="entry name" value="SKN1_KRE6_Sbg1"/>
    <property type="match status" value="1"/>
</dbReference>
<dbReference type="InterPro" id="IPR013320">
    <property type="entry name" value="ConA-like_dom_sf"/>
</dbReference>
<dbReference type="GO" id="GO:0005789">
    <property type="term" value="C:endoplasmic reticulum membrane"/>
    <property type="evidence" value="ECO:0007669"/>
    <property type="project" value="TreeGrafter"/>
</dbReference>
<feature type="transmembrane region" description="Helical" evidence="9">
    <location>
        <begin position="6"/>
        <end position="26"/>
    </location>
</feature>
<keyword evidence="6 9" id="KW-0472">Membrane</keyword>
<evidence type="ECO:0000256" key="5">
    <source>
        <dbReference type="ARBA" id="ARBA00022989"/>
    </source>
</evidence>
<evidence type="ECO:0000256" key="2">
    <source>
        <dbReference type="ARBA" id="ARBA00010962"/>
    </source>
</evidence>
<dbReference type="GO" id="GO:0031505">
    <property type="term" value="P:fungal-type cell wall organization"/>
    <property type="evidence" value="ECO:0007669"/>
    <property type="project" value="TreeGrafter"/>
</dbReference>
<organism evidence="11 12">
    <name type="scientific">Galerina marginata (strain CBS 339.88)</name>
    <dbReference type="NCBI Taxonomy" id="685588"/>
    <lineage>
        <taxon>Eukaryota</taxon>
        <taxon>Fungi</taxon>
        <taxon>Dikarya</taxon>
        <taxon>Basidiomycota</taxon>
        <taxon>Agaricomycotina</taxon>
        <taxon>Agaricomycetes</taxon>
        <taxon>Agaricomycetidae</taxon>
        <taxon>Agaricales</taxon>
        <taxon>Agaricineae</taxon>
        <taxon>Strophariaceae</taxon>
        <taxon>Galerina</taxon>
    </lineage>
</organism>
<dbReference type="PANTHER" id="PTHR31361">
    <property type="entry name" value="BETA-GLUCAN SYNTHESIS-ASSOCIATED PROTEIN KRE6-RELATED"/>
    <property type="match status" value="1"/>
</dbReference>
<dbReference type="EMBL" id="KL142380">
    <property type="protein sequence ID" value="KDR75899.1"/>
    <property type="molecule type" value="Genomic_DNA"/>
</dbReference>
<sequence>RGVGNVGFLSLLIAGVLTLFIVYPVTTFSGYRKSDKGIVSSNATGQIPQIPGNHGLIDEDTPREVYTRTSWYDSQTEMQLVFSDEFNTDGRSFYSGDDPYWEAVDLHYWQTNNLEWYDPEAVTTQNGSLIITLSQKENHGLHYEGGTNKFCFTGGYVETLVQLPGVNNILGLWPAIWTLGNLGRAGYGASLEGVVRFNWPYSYDSCDVGTVANQTVNGEPAAATINGDAKTDGILSYLPGQRLSRCTCPGESHPGPKHPNGTFVGRSAPEIDVFEAQINGDTLIGEVSQSAQWAPFDAGYIWNTTSPNMIINNPSITELNPFNGTSTQQATSLVTSTDPSCYEQGGGCYSVYGFEYKPVTKYITWVSNNVQAWTLNAAAMGPDSNVQISARPVAQEPMYLVANLGMSENFGRVDLTHLPFPVRMKIDYIRVYQPKNAINVGCDPVGFPTKDYINSYIDAYTNPNLTTWVGDFQQPWPKNSFLGQC</sequence>
<keyword evidence="3 9" id="KW-0812">Transmembrane</keyword>
<dbReference type="OrthoDB" id="412647at2759"/>
<keyword evidence="12" id="KW-1185">Reference proteome</keyword>
<dbReference type="STRING" id="685588.A0A067T7K9"/>
<dbReference type="GO" id="GO:0005886">
    <property type="term" value="C:plasma membrane"/>
    <property type="evidence" value="ECO:0007669"/>
    <property type="project" value="TreeGrafter"/>
</dbReference>
<protein>
    <recommendedName>
        <fullName evidence="10">GH16 domain-containing protein</fullName>
    </recommendedName>
</protein>
<dbReference type="Proteomes" id="UP000027222">
    <property type="component" value="Unassembled WGS sequence"/>
</dbReference>
<evidence type="ECO:0000256" key="7">
    <source>
        <dbReference type="ARBA" id="ARBA00023180"/>
    </source>
</evidence>
<evidence type="ECO:0000259" key="10">
    <source>
        <dbReference type="PROSITE" id="PS51762"/>
    </source>
</evidence>
<comment type="subcellular location">
    <subcellularLocation>
        <location evidence="1">Membrane</location>
        <topology evidence="1">Single-pass type II membrane protein</topology>
    </subcellularLocation>
</comment>
<dbReference type="InterPro" id="IPR005629">
    <property type="entry name" value="Skn1/Kre6/Sbg1"/>
</dbReference>
<dbReference type="PROSITE" id="PS51762">
    <property type="entry name" value="GH16_2"/>
    <property type="match status" value="1"/>
</dbReference>
<feature type="non-terminal residue" evidence="11">
    <location>
        <position position="1"/>
    </location>
</feature>
<evidence type="ECO:0000256" key="6">
    <source>
        <dbReference type="ARBA" id="ARBA00023136"/>
    </source>
</evidence>
<evidence type="ECO:0000313" key="11">
    <source>
        <dbReference type="EMBL" id="KDR75899.1"/>
    </source>
</evidence>
<dbReference type="HOGENOM" id="CLU_010811_3_1_1"/>
<dbReference type="FunFam" id="2.60.120.200:FF:000259">
    <property type="entry name" value="Chromosome 9, whole genome shotgun sequence"/>
    <property type="match status" value="1"/>
</dbReference>